<geneLocation type="plasmid" evidence="2 3">
    <name>pCRI9333.04</name>
</geneLocation>
<dbReference type="HOGENOM" id="CLU_2463877_0_0_3"/>
<keyword evidence="2" id="KW-0614">Plasmid</keyword>
<dbReference type="AlphaFoldDB" id="K9W5M4"/>
<dbReference type="PROSITE" id="PS51257">
    <property type="entry name" value="PROKAR_LIPOPROTEIN"/>
    <property type="match status" value="1"/>
</dbReference>
<dbReference type="EMBL" id="CP003624">
    <property type="protein sequence ID" value="AFZ15643.1"/>
    <property type="molecule type" value="Genomic_DNA"/>
</dbReference>
<dbReference type="RefSeq" id="WP_015180023.1">
    <property type="nucleotide sequence ID" value="NC_019735.1"/>
</dbReference>
<evidence type="ECO:0000256" key="1">
    <source>
        <dbReference type="SAM" id="Phobius"/>
    </source>
</evidence>
<feature type="transmembrane region" description="Helical" evidence="1">
    <location>
        <begin position="68"/>
        <end position="87"/>
    </location>
</feature>
<reference evidence="2 3" key="1">
    <citation type="submission" date="2012-06" db="EMBL/GenBank/DDBJ databases">
        <title>Finished plasmid 4 of genome of Crinalium epipsammum PCC 9333.</title>
        <authorList>
            <consortium name="US DOE Joint Genome Institute"/>
            <person name="Gugger M."/>
            <person name="Coursin T."/>
            <person name="Rippka R."/>
            <person name="Tandeau De Marsac N."/>
            <person name="Huntemann M."/>
            <person name="Wei C.-L."/>
            <person name="Han J."/>
            <person name="Detter J.C."/>
            <person name="Han C."/>
            <person name="Tapia R."/>
            <person name="Davenport K."/>
            <person name="Daligault H."/>
            <person name="Erkkila T."/>
            <person name="Gu W."/>
            <person name="Munk A.C.C."/>
            <person name="Teshima H."/>
            <person name="Xu Y."/>
            <person name="Chain P."/>
            <person name="Chen A."/>
            <person name="Krypides N."/>
            <person name="Mavromatis K."/>
            <person name="Markowitz V."/>
            <person name="Szeto E."/>
            <person name="Ivanova N."/>
            <person name="Mikhailova N."/>
            <person name="Ovchinnikova G."/>
            <person name="Pagani I."/>
            <person name="Pati A."/>
            <person name="Goodwin L."/>
            <person name="Peters L."/>
            <person name="Pitluck S."/>
            <person name="Woyke T."/>
            <person name="Kerfeld C."/>
        </authorList>
    </citation>
    <scope>NUCLEOTIDE SEQUENCE [LARGE SCALE GENOMIC DNA]</scope>
    <source>
        <strain evidence="2 3">PCC 9333</strain>
        <plasmid evidence="3">Plasmid pCRI9333.04</plasmid>
    </source>
</reference>
<sequence length="88" mass="9696">MGKSIQLGGYFLLGVSCCGLFSYTAYVVPRFQYYAFWLVVVVSLLFIIAGVVDDFLAEVLGLSYQQYIGGLITMIAVVLIGSIVQWVK</sequence>
<feature type="transmembrane region" description="Helical" evidence="1">
    <location>
        <begin position="7"/>
        <end position="28"/>
    </location>
</feature>
<keyword evidence="1" id="KW-0812">Transmembrane</keyword>
<evidence type="ECO:0000313" key="2">
    <source>
        <dbReference type="EMBL" id="AFZ15643.1"/>
    </source>
</evidence>
<feature type="transmembrane region" description="Helical" evidence="1">
    <location>
        <begin position="34"/>
        <end position="56"/>
    </location>
</feature>
<protein>
    <submittedName>
        <fullName evidence="2">Uncharacterized protein</fullName>
    </submittedName>
</protein>
<keyword evidence="1" id="KW-0472">Membrane</keyword>
<keyword evidence="3" id="KW-1185">Reference proteome</keyword>
<organism evidence="2 3">
    <name type="scientific">Crinalium epipsammum PCC 9333</name>
    <dbReference type="NCBI Taxonomy" id="1173022"/>
    <lineage>
        <taxon>Bacteria</taxon>
        <taxon>Bacillati</taxon>
        <taxon>Cyanobacteriota</taxon>
        <taxon>Cyanophyceae</taxon>
        <taxon>Gomontiellales</taxon>
        <taxon>Gomontiellaceae</taxon>
        <taxon>Crinalium</taxon>
    </lineage>
</organism>
<name>K9W5M4_9CYAN</name>
<evidence type="ECO:0000313" key="3">
    <source>
        <dbReference type="Proteomes" id="UP000010472"/>
    </source>
</evidence>
<accession>K9W5M4</accession>
<proteinExistence type="predicted"/>
<dbReference type="KEGG" id="cep:Cri9333_4880"/>
<gene>
    <name evidence="2" type="ORF">Cri9333_4880</name>
</gene>
<keyword evidence="1" id="KW-1133">Transmembrane helix</keyword>
<dbReference type="Proteomes" id="UP000010472">
    <property type="component" value="Plasmid pCRI9333.04"/>
</dbReference>